<evidence type="ECO:0000313" key="2">
    <source>
        <dbReference type="Proteomes" id="UP000765509"/>
    </source>
</evidence>
<dbReference type="EMBL" id="AVOT02029189">
    <property type="protein sequence ID" value="MBW0521940.1"/>
    <property type="molecule type" value="Genomic_DNA"/>
</dbReference>
<keyword evidence="2" id="KW-1185">Reference proteome</keyword>
<name>A0A9Q3EFK7_9BASI</name>
<comment type="caution">
    <text evidence="1">The sequence shown here is derived from an EMBL/GenBank/DDBJ whole genome shotgun (WGS) entry which is preliminary data.</text>
</comment>
<reference evidence="1" key="1">
    <citation type="submission" date="2021-03" db="EMBL/GenBank/DDBJ databases">
        <title>Draft genome sequence of rust myrtle Austropuccinia psidii MF-1, a brazilian biotype.</title>
        <authorList>
            <person name="Quecine M.C."/>
            <person name="Pachon D.M.R."/>
            <person name="Bonatelli M.L."/>
            <person name="Correr F.H."/>
            <person name="Franceschini L.M."/>
            <person name="Leite T.F."/>
            <person name="Margarido G.R.A."/>
            <person name="Almeida C.A."/>
            <person name="Ferrarezi J.A."/>
            <person name="Labate C.A."/>
        </authorList>
    </citation>
    <scope>NUCLEOTIDE SEQUENCE</scope>
    <source>
        <strain evidence="1">MF-1</strain>
    </source>
</reference>
<sequence>MQIPTPVQDPNSLHAKPCAVNPYTGAASQQCQQFLMLVPAPNASHANPYVVQVPDNSNNFLRLCRLPTIQAQILTLVQFPTLHTHILMLVQVPNNSDNCLGLGSLPKILKIHYTTKIAS</sequence>
<gene>
    <name evidence="1" type="ORF">O181_061655</name>
</gene>
<protein>
    <submittedName>
        <fullName evidence="1">Uncharacterized protein</fullName>
    </submittedName>
</protein>
<evidence type="ECO:0000313" key="1">
    <source>
        <dbReference type="EMBL" id="MBW0521940.1"/>
    </source>
</evidence>
<organism evidence="1 2">
    <name type="scientific">Austropuccinia psidii MF-1</name>
    <dbReference type="NCBI Taxonomy" id="1389203"/>
    <lineage>
        <taxon>Eukaryota</taxon>
        <taxon>Fungi</taxon>
        <taxon>Dikarya</taxon>
        <taxon>Basidiomycota</taxon>
        <taxon>Pucciniomycotina</taxon>
        <taxon>Pucciniomycetes</taxon>
        <taxon>Pucciniales</taxon>
        <taxon>Sphaerophragmiaceae</taxon>
        <taxon>Austropuccinia</taxon>
    </lineage>
</organism>
<dbReference type="AlphaFoldDB" id="A0A9Q3EFK7"/>
<proteinExistence type="predicted"/>
<accession>A0A9Q3EFK7</accession>
<dbReference type="Proteomes" id="UP000765509">
    <property type="component" value="Unassembled WGS sequence"/>
</dbReference>